<feature type="chain" id="PRO_5046175691" evidence="2">
    <location>
        <begin position="21"/>
        <end position="198"/>
    </location>
</feature>
<sequence length="198" mass="21628">MAFRIIAIQTLLCLVSYTLGQQACFDSFVVVPARTASCATPGVTPGPGTTGEGETTCLVRNPPVARRDDYTYFPGIGGYKLHSKAVSWNQARFICEEEGGHLAIINSWAERDAVVTVLKATNPHPDYVSLGFHDLCREGHHITIHEETLANAGFDEWAKGEPNNKYGSENCGSLHSSGGLNDHRCEESLPFMCEHPIH</sequence>
<dbReference type="CDD" id="cd00037">
    <property type="entry name" value="CLECT"/>
    <property type="match status" value="1"/>
</dbReference>
<keyword evidence="2" id="KW-0732">Signal</keyword>
<gene>
    <name evidence="5" type="primary">LOC107223733</name>
</gene>
<evidence type="ECO:0000313" key="5">
    <source>
        <dbReference type="RefSeq" id="XP_046600595.1"/>
    </source>
</evidence>
<dbReference type="Proteomes" id="UP000829291">
    <property type="component" value="Chromosome 7"/>
</dbReference>
<dbReference type="PANTHER" id="PTHR22803">
    <property type="entry name" value="MANNOSE, PHOSPHOLIPASE, LECTIN RECEPTOR RELATED"/>
    <property type="match status" value="1"/>
</dbReference>
<evidence type="ECO:0000256" key="1">
    <source>
        <dbReference type="ARBA" id="ARBA00023157"/>
    </source>
</evidence>
<accession>A0ABM3GK32</accession>
<keyword evidence="1" id="KW-1015">Disulfide bond</keyword>
<dbReference type="Gene3D" id="3.10.100.10">
    <property type="entry name" value="Mannose-Binding Protein A, subunit A"/>
    <property type="match status" value="1"/>
</dbReference>
<organism evidence="4 5">
    <name type="scientific">Neodiprion lecontei</name>
    <name type="common">Redheaded pine sawfly</name>
    <dbReference type="NCBI Taxonomy" id="441921"/>
    <lineage>
        <taxon>Eukaryota</taxon>
        <taxon>Metazoa</taxon>
        <taxon>Ecdysozoa</taxon>
        <taxon>Arthropoda</taxon>
        <taxon>Hexapoda</taxon>
        <taxon>Insecta</taxon>
        <taxon>Pterygota</taxon>
        <taxon>Neoptera</taxon>
        <taxon>Endopterygota</taxon>
        <taxon>Hymenoptera</taxon>
        <taxon>Tenthredinoidea</taxon>
        <taxon>Diprionidae</taxon>
        <taxon>Diprioninae</taxon>
        <taxon>Neodiprion</taxon>
    </lineage>
</organism>
<dbReference type="SUPFAM" id="SSF56436">
    <property type="entry name" value="C-type lectin-like"/>
    <property type="match status" value="1"/>
</dbReference>
<dbReference type="GeneID" id="107223733"/>
<evidence type="ECO:0000256" key="2">
    <source>
        <dbReference type="SAM" id="SignalP"/>
    </source>
</evidence>
<dbReference type="InterPro" id="IPR001304">
    <property type="entry name" value="C-type_lectin-like"/>
</dbReference>
<dbReference type="Pfam" id="PF00059">
    <property type="entry name" value="Lectin_C"/>
    <property type="match status" value="1"/>
</dbReference>
<dbReference type="RefSeq" id="XP_046600595.1">
    <property type="nucleotide sequence ID" value="XM_046744639.1"/>
</dbReference>
<dbReference type="InterPro" id="IPR018378">
    <property type="entry name" value="C-type_lectin_CS"/>
</dbReference>
<dbReference type="InterPro" id="IPR016186">
    <property type="entry name" value="C-type_lectin-like/link_sf"/>
</dbReference>
<dbReference type="PROSITE" id="PS50041">
    <property type="entry name" value="C_TYPE_LECTIN_2"/>
    <property type="match status" value="1"/>
</dbReference>
<reference evidence="5" key="1">
    <citation type="submission" date="2025-08" db="UniProtKB">
        <authorList>
            <consortium name="RefSeq"/>
        </authorList>
    </citation>
    <scope>IDENTIFICATION</scope>
    <source>
        <tissue evidence="5">Thorax and Abdomen</tissue>
    </source>
</reference>
<name>A0ABM3GK32_NEOLC</name>
<dbReference type="PROSITE" id="PS00615">
    <property type="entry name" value="C_TYPE_LECTIN_1"/>
    <property type="match status" value="1"/>
</dbReference>
<proteinExistence type="predicted"/>
<dbReference type="InterPro" id="IPR050111">
    <property type="entry name" value="C-type_lectin/snaclec_domain"/>
</dbReference>
<protein>
    <submittedName>
        <fullName evidence="5">Hemolymph lipopolysaccharide-binding protein-like</fullName>
    </submittedName>
</protein>
<dbReference type="SMART" id="SM00034">
    <property type="entry name" value="CLECT"/>
    <property type="match status" value="1"/>
</dbReference>
<dbReference type="InterPro" id="IPR016187">
    <property type="entry name" value="CTDL_fold"/>
</dbReference>
<feature type="domain" description="C-type lectin" evidence="3">
    <location>
        <begin position="79"/>
        <end position="194"/>
    </location>
</feature>
<evidence type="ECO:0000259" key="3">
    <source>
        <dbReference type="PROSITE" id="PS50041"/>
    </source>
</evidence>
<keyword evidence="4" id="KW-1185">Reference proteome</keyword>
<feature type="signal peptide" evidence="2">
    <location>
        <begin position="1"/>
        <end position="20"/>
    </location>
</feature>
<evidence type="ECO:0000313" key="4">
    <source>
        <dbReference type="Proteomes" id="UP000829291"/>
    </source>
</evidence>